<evidence type="ECO:0000313" key="7">
    <source>
        <dbReference type="Proteomes" id="UP000663824"/>
    </source>
</evidence>
<dbReference type="OrthoDB" id="10440446at2759"/>
<evidence type="ECO:0000256" key="2">
    <source>
        <dbReference type="SAM" id="Phobius"/>
    </source>
</evidence>
<accession>A0A816NG98</accession>
<keyword evidence="2" id="KW-0472">Membrane</keyword>
<gene>
    <name evidence="5" type="ORF">GIL414_LOCUS41985</name>
    <name evidence="3" type="ORF">KQP761_LOCUS6572</name>
    <name evidence="4" type="ORF">MBJ925_LOCUS10363</name>
    <name evidence="6" type="ORF">SMN809_LOCUS46415</name>
</gene>
<dbReference type="AlphaFoldDB" id="A0A816NG98"/>
<keyword evidence="2" id="KW-0812">Transmembrane</keyword>
<evidence type="ECO:0000256" key="1">
    <source>
        <dbReference type="SAM" id="MobiDB-lite"/>
    </source>
</evidence>
<reference evidence="4" key="1">
    <citation type="submission" date="2021-02" db="EMBL/GenBank/DDBJ databases">
        <authorList>
            <person name="Nowell W R."/>
        </authorList>
    </citation>
    <scope>NUCLEOTIDE SEQUENCE</scope>
</reference>
<comment type="caution">
    <text evidence="4">The sequence shown here is derived from an EMBL/GenBank/DDBJ whole genome shotgun (WGS) entry which is preliminary data.</text>
</comment>
<sequence length="135" mass="15023">MSSSGSLGTGDIVGISVGGILAVVSIIGILMTCYSLCCSNKSKPKVQPKPSYQNQPKPSYQNQPNPSYQNQPNPSYQNQPNPSYQNQQNPYGQQINHGYYAQQQSWPPQQQPWPPQQQYGNPGQMSNGQRPVYQY</sequence>
<feature type="compositionally biased region" description="Polar residues" evidence="1">
    <location>
        <begin position="119"/>
        <end position="129"/>
    </location>
</feature>
<protein>
    <submittedName>
        <fullName evidence="4">Uncharacterized protein</fullName>
    </submittedName>
</protein>
<dbReference type="Proteomes" id="UP000676336">
    <property type="component" value="Unassembled WGS sequence"/>
</dbReference>
<evidence type="ECO:0000313" key="4">
    <source>
        <dbReference type="EMBL" id="CAF2033742.1"/>
    </source>
</evidence>
<name>A0A816NG98_9BILA</name>
<dbReference type="EMBL" id="CAJNRE010004287">
    <property type="protein sequence ID" value="CAF2033742.1"/>
    <property type="molecule type" value="Genomic_DNA"/>
</dbReference>
<dbReference type="Proteomes" id="UP000663834">
    <property type="component" value="Unassembled WGS sequence"/>
</dbReference>
<dbReference type="Proteomes" id="UP000681720">
    <property type="component" value="Unassembled WGS sequence"/>
</dbReference>
<proteinExistence type="predicted"/>
<feature type="region of interest" description="Disordered" evidence="1">
    <location>
        <begin position="42"/>
        <end position="135"/>
    </location>
</feature>
<evidence type="ECO:0000313" key="5">
    <source>
        <dbReference type="EMBL" id="CAF4673386.1"/>
    </source>
</evidence>
<dbReference type="Proteomes" id="UP000663824">
    <property type="component" value="Unassembled WGS sequence"/>
</dbReference>
<dbReference type="EMBL" id="CAJOBJ010120429">
    <property type="protein sequence ID" value="CAF4673386.1"/>
    <property type="molecule type" value="Genomic_DNA"/>
</dbReference>
<evidence type="ECO:0000313" key="3">
    <source>
        <dbReference type="EMBL" id="CAF1337586.1"/>
    </source>
</evidence>
<feature type="compositionally biased region" description="Low complexity" evidence="1">
    <location>
        <begin position="58"/>
        <end position="94"/>
    </location>
</feature>
<evidence type="ECO:0000313" key="6">
    <source>
        <dbReference type="EMBL" id="CAF4782691.1"/>
    </source>
</evidence>
<organism evidence="4 7">
    <name type="scientific">Rotaria magnacalcarata</name>
    <dbReference type="NCBI Taxonomy" id="392030"/>
    <lineage>
        <taxon>Eukaryota</taxon>
        <taxon>Metazoa</taxon>
        <taxon>Spiralia</taxon>
        <taxon>Gnathifera</taxon>
        <taxon>Rotifera</taxon>
        <taxon>Eurotatoria</taxon>
        <taxon>Bdelloidea</taxon>
        <taxon>Philodinida</taxon>
        <taxon>Philodinidae</taxon>
        <taxon>Rotaria</taxon>
    </lineage>
</organism>
<keyword evidence="2" id="KW-1133">Transmembrane helix</keyword>
<feature type="transmembrane region" description="Helical" evidence="2">
    <location>
        <begin position="12"/>
        <end position="37"/>
    </location>
</feature>
<dbReference type="EMBL" id="CAJOBI010144354">
    <property type="protein sequence ID" value="CAF4782691.1"/>
    <property type="molecule type" value="Genomic_DNA"/>
</dbReference>
<dbReference type="EMBL" id="CAJNOW010001977">
    <property type="protein sequence ID" value="CAF1337586.1"/>
    <property type="molecule type" value="Genomic_DNA"/>
</dbReference>